<dbReference type="EMBL" id="CAMAPF010000026">
    <property type="protein sequence ID" value="CAH9074559.1"/>
    <property type="molecule type" value="Genomic_DNA"/>
</dbReference>
<proteinExistence type="predicted"/>
<protein>
    <submittedName>
        <fullName evidence="1">Uncharacterized protein</fullName>
    </submittedName>
</protein>
<organism evidence="1 2">
    <name type="scientific">Cuscuta epithymum</name>
    <dbReference type="NCBI Taxonomy" id="186058"/>
    <lineage>
        <taxon>Eukaryota</taxon>
        <taxon>Viridiplantae</taxon>
        <taxon>Streptophyta</taxon>
        <taxon>Embryophyta</taxon>
        <taxon>Tracheophyta</taxon>
        <taxon>Spermatophyta</taxon>
        <taxon>Magnoliopsida</taxon>
        <taxon>eudicotyledons</taxon>
        <taxon>Gunneridae</taxon>
        <taxon>Pentapetalae</taxon>
        <taxon>asterids</taxon>
        <taxon>lamiids</taxon>
        <taxon>Solanales</taxon>
        <taxon>Convolvulaceae</taxon>
        <taxon>Cuscuteae</taxon>
        <taxon>Cuscuta</taxon>
        <taxon>Cuscuta subgen. Cuscuta</taxon>
    </lineage>
</organism>
<sequence length="251" mass="29254">MDALWRVHKSRLKAKHYDKYETDEERLKFRPKSIPINQFEELLEYWNSELSQDICKRNTRSCGLRSDMHTMGPSSYALLRHELQQEDQNKLTPTQAKVYKESRKRDPDRMYKTNNEKTLQTIEEINVRESQHEEGDDKTCDPYCEVVDNGHLRLYGRSMTKSKLKIKPKDQKPSYICPPEFLESFKQDLICALTPKLTTAVVSSIQAANPGIQLNVPDFLVTPRDTTGVNSCQLNEETTEQFKDNEGEFNE</sequence>
<dbReference type="PANTHER" id="PTHR33144">
    <property type="entry name" value="OS10G0409366 PROTEIN-RELATED"/>
    <property type="match status" value="1"/>
</dbReference>
<reference evidence="1" key="1">
    <citation type="submission" date="2022-07" db="EMBL/GenBank/DDBJ databases">
        <authorList>
            <person name="Macas J."/>
            <person name="Novak P."/>
            <person name="Neumann P."/>
        </authorList>
    </citation>
    <scope>NUCLEOTIDE SEQUENCE</scope>
</reference>
<comment type="caution">
    <text evidence="1">The sequence shown here is derived from an EMBL/GenBank/DDBJ whole genome shotgun (WGS) entry which is preliminary data.</text>
</comment>
<dbReference type="PANTHER" id="PTHR33144:SF35">
    <property type="entry name" value="TRANSPOSASE, PTTA_EN_SPM, PLANT-RELATED"/>
    <property type="match status" value="1"/>
</dbReference>
<accession>A0AAV0CGR3</accession>
<evidence type="ECO:0000313" key="1">
    <source>
        <dbReference type="EMBL" id="CAH9074559.1"/>
    </source>
</evidence>
<evidence type="ECO:0000313" key="2">
    <source>
        <dbReference type="Proteomes" id="UP001152523"/>
    </source>
</evidence>
<dbReference type="Pfam" id="PF03004">
    <property type="entry name" value="Transposase_24"/>
    <property type="match status" value="1"/>
</dbReference>
<dbReference type="AlphaFoldDB" id="A0AAV0CGR3"/>
<name>A0AAV0CGR3_9ASTE</name>
<keyword evidence="2" id="KW-1185">Reference proteome</keyword>
<dbReference type="InterPro" id="IPR004252">
    <property type="entry name" value="Probable_transposase_24"/>
</dbReference>
<gene>
    <name evidence="1" type="ORF">CEPIT_LOCUS5089</name>
</gene>
<dbReference type="Proteomes" id="UP001152523">
    <property type="component" value="Unassembled WGS sequence"/>
</dbReference>